<protein>
    <submittedName>
        <fullName evidence="1">Uncharacterized protein</fullName>
    </submittedName>
</protein>
<dbReference type="AlphaFoldDB" id="A0A9X2L3R3"/>
<name>A0A9X2L3R3_9BACT</name>
<gene>
    <name evidence="1" type="ORF">NM125_09330</name>
</gene>
<dbReference type="RefSeq" id="WP_255134635.1">
    <property type="nucleotide sequence ID" value="NZ_JANDBC010000001.1"/>
</dbReference>
<dbReference type="Proteomes" id="UP001139125">
    <property type="component" value="Unassembled WGS sequence"/>
</dbReference>
<keyword evidence="2" id="KW-1185">Reference proteome</keyword>
<comment type="caution">
    <text evidence="1">The sequence shown here is derived from an EMBL/GenBank/DDBJ whole genome shotgun (WGS) entry which is preliminary data.</text>
</comment>
<dbReference type="EMBL" id="JANDBC010000001">
    <property type="protein sequence ID" value="MCP9291773.1"/>
    <property type="molecule type" value="Genomic_DNA"/>
</dbReference>
<organism evidence="1 2">
    <name type="scientific">Gracilimonas sediminicola</name>
    <dbReference type="NCBI Taxonomy" id="2952158"/>
    <lineage>
        <taxon>Bacteria</taxon>
        <taxon>Pseudomonadati</taxon>
        <taxon>Balneolota</taxon>
        <taxon>Balneolia</taxon>
        <taxon>Balneolales</taxon>
        <taxon>Balneolaceae</taxon>
        <taxon>Gracilimonas</taxon>
    </lineage>
</organism>
<reference evidence="1" key="1">
    <citation type="submission" date="2022-06" db="EMBL/GenBank/DDBJ databases">
        <title>Gracilimonas sp. CAU 1638 isolated from sea sediment.</title>
        <authorList>
            <person name="Kim W."/>
        </authorList>
    </citation>
    <scope>NUCLEOTIDE SEQUENCE</scope>
    <source>
        <strain evidence="1">CAU 1638</strain>
    </source>
</reference>
<sequence length="164" mass="18320">MSCSVSDYAAYYYNNSQNPACGEKYKDGANLYGFGEMNGPEGQDEMLKRVASSKATMEIAQKAAGIQNKIKWSIGEFSQINEEGENSTTKWSQIQFDVKLEGVEEVGSVCESGTRGYVCYTLLKMPKTAILETASASLKEKDEDLYREWVKSDEYKQLVAELVK</sequence>
<accession>A0A9X2L3R3</accession>
<evidence type="ECO:0000313" key="1">
    <source>
        <dbReference type="EMBL" id="MCP9291773.1"/>
    </source>
</evidence>
<proteinExistence type="predicted"/>
<evidence type="ECO:0000313" key="2">
    <source>
        <dbReference type="Proteomes" id="UP001139125"/>
    </source>
</evidence>